<sequence length="332" mass="35214">MNHPLRRAAVAASVAISAVLALAGCGLQPAASFVPEVHSGSIKPVKGLPADASVIVTSKNFTEQILLGKIAVLALTAAGFHVTDETNVPGSQAVRQLMLAGDADVEYDYTGTAWLTYLGKTTGIADQNEQYEAVRRADAANGLTWLPVTPMNDTYALASTSAGATKLGVTSLSDIATLPVDERTFCVESEFNSRPDGFRPMLEKYGLELGGSGANRVPAKNVSVLDTGTVYTATAQGKCNFGEVFTTDGRIGSLHLKVLTDDKHFFPAYNGSPVVNTQTLKKYPQIATVLNRLSPKLTNDVLVSLNRKVDVLGQDPGQVASDWLVKEGFLTK</sequence>
<protein>
    <submittedName>
        <fullName evidence="3">Glycine betaine ABC transporter substrate-binding protein</fullName>
    </submittedName>
</protein>
<organism evidence="3 4">
    <name type="scientific">Gryllotalpicola kribbensis</name>
    <dbReference type="NCBI Taxonomy" id="993084"/>
    <lineage>
        <taxon>Bacteria</taxon>
        <taxon>Bacillati</taxon>
        <taxon>Actinomycetota</taxon>
        <taxon>Actinomycetes</taxon>
        <taxon>Micrococcales</taxon>
        <taxon>Microbacteriaceae</taxon>
        <taxon>Gryllotalpicola</taxon>
    </lineage>
</organism>
<dbReference type="Pfam" id="PF04069">
    <property type="entry name" value="OpuAC"/>
    <property type="match status" value="1"/>
</dbReference>
<evidence type="ECO:0000313" key="3">
    <source>
        <dbReference type="EMBL" id="GAA4189140.1"/>
    </source>
</evidence>
<dbReference type="PROSITE" id="PS51257">
    <property type="entry name" value="PROKAR_LIPOPROTEIN"/>
    <property type="match status" value="1"/>
</dbReference>
<evidence type="ECO:0000256" key="1">
    <source>
        <dbReference type="SAM" id="SignalP"/>
    </source>
</evidence>
<feature type="domain" description="ABC-type glycine betaine transport system substrate-binding" evidence="2">
    <location>
        <begin position="53"/>
        <end position="324"/>
    </location>
</feature>
<dbReference type="Gene3D" id="3.40.190.120">
    <property type="entry name" value="Osmoprotection protein (prox), domain 2"/>
    <property type="match status" value="1"/>
</dbReference>
<dbReference type="EMBL" id="BAABBX010000014">
    <property type="protein sequence ID" value="GAA4189140.1"/>
    <property type="molecule type" value="Genomic_DNA"/>
</dbReference>
<evidence type="ECO:0000259" key="2">
    <source>
        <dbReference type="Pfam" id="PF04069"/>
    </source>
</evidence>
<comment type="caution">
    <text evidence="3">The sequence shown here is derived from an EMBL/GenBank/DDBJ whole genome shotgun (WGS) entry which is preliminary data.</text>
</comment>
<reference evidence="4" key="1">
    <citation type="journal article" date="2019" name="Int. J. Syst. Evol. Microbiol.">
        <title>The Global Catalogue of Microorganisms (GCM) 10K type strain sequencing project: providing services to taxonomists for standard genome sequencing and annotation.</title>
        <authorList>
            <consortium name="The Broad Institute Genomics Platform"/>
            <consortium name="The Broad Institute Genome Sequencing Center for Infectious Disease"/>
            <person name="Wu L."/>
            <person name="Ma J."/>
        </authorList>
    </citation>
    <scope>NUCLEOTIDE SEQUENCE [LARGE SCALE GENOMIC DNA]</scope>
    <source>
        <strain evidence="4">JCM 17593</strain>
    </source>
</reference>
<dbReference type="Gene3D" id="3.40.190.10">
    <property type="entry name" value="Periplasmic binding protein-like II"/>
    <property type="match status" value="1"/>
</dbReference>
<keyword evidence="4" id="KW-1185">Reference proteome</keyword>
<accession>A0ABP8ASB2</accession>
<feature type="chain" id="PRO_5047324080" evidence="1">
    <location>
        <begin position="24"/>
        <end position="332"/>
    </location>
</feature>
<dbReference type="CDD" id="cd13611">
    <property type="entry name" value="PBP2_YehZ"/>
    <property type="match status" value="1"/>
</dbReference>
<dbReference type="InterPro" id="IPR007210">
    <property type="entry name" value="ABC_Gly_betaine_transp_sub-bd"/>
</dbReference>
<dbReference type="Proteomes" id="UP001500213">
    <property type="component" value="Unassembled WGS sequence"/>
</dbReference>
<dbReference type="SUPFAM" id="SSF53850">
    <property type="entry name" value="Periplasmic binding protein-like II"/>
    <property type="match status" value="1"/>
</dbReference>
<gene>
    <name evidence="3" type="ORF">GCM10022288_16440</name>
</gene>
<dbReference type="RefSeq" id="WP_344775739.1">
    <property type="nucleotide sequence ID" value="NZ_BAABBX010000014.1"/>
</dbReference>
<name>A0ABP8ASB2_9MICO</name>
<evidence type="ECO:0000313" key="4">
    <source>
        <dbReference type="Proteomes" id="UP001500213"/>
    </source>
</evidence>
<proteinExistence type="predicted"/>
<feature type="signal peptide" evidence="1">
    <location>
        <begin position="1"/>
        <end position="23"/>
    </location>
</feature>
<keyword evidence="1" id="KW-0732">Signal</keyword>